<name>A0ABP7Q7S0_9SPHI</name>
<dbReference type="RefSeq" id="WP_259096947.1">
    <property type="nucleotide sequence ID" value="NZ_BAAAZC010000022.1"/>
</dbReference>
<dbReference type="InterPro" id="IPR004360">
    <property type="entry name" value="Glyas_Fos-R_dOase_dom"/>
</dbReference>
<keyword evidence="3" id="KW-1185">Reference proteome</keyword>
<proteinExistence type="predicted"/>
<feature type="domain" description="Glyoxalase/fosfomycin resistance/dioxygenase" evidence="1">
    <location>
        <begin position="15"/>
        <end position="69"/>
    </location>
</feature>
<dbReference type="Pfam" id="PF00903">
    <property type="entry name" value="Glyoxalase"/>
    <property type="match status" value="1"/>
</dbReference>
<reference evidence="3" key="1">
    <citation type="journal article" date="2019" name="Int. J. Syst. Evol. Microbiol.">
        <title>The Global Catalogue of Microorganisms (GCM) 10K type strain sequencing project: providing services to taxonomists for standard genome sequencing and annotation.</title>
        <authorList>
            <consortium name="The Broad Institute Genomics Platform"/>
            <consortium name="The Broad Institute Genome Sequencing Center for Infectious Disease"/>
            <person name="Wu L."/>
            <person name="Ma J."/>
        </authorList>
    </citation>
    <scope>NUCLEOTIDE SEQUENCE [LARGE SCALE GENOMIC DNA]</scope>
    <source>
        <strain evidence="3">JCM 16601</strain>
    </source>
</reference>
<evidence type="ECO:0000313" key="3">
    <source>
        <dbReference type="Proteomes" id="UP001500742"/>
    </source>
</evidence>
<protein>
    <recommendedName>
        <fullName evidence="1">Glyoxalase/fosfomycin resistance/dioxygenase domain-containing protein</fullName>
    </recommendedName>
</protein>
<comment type="caution">
    <text evidence="2">The sequence shown here is derived from an EMBL/GenBank/DDBJ whole genome shotgun (WGS) entry which is preliminary data.</text>
</comment>
<dbReference type="Gene3D" id="3.10.180.10">
    <property type="entry name" value="2,3-Dihydroxybiphenyl 1,2-Dioxygenase, domain 1"/>
    <property type="match status" value="1"/>
</dbReference>
<sequence>MQTAYPKIKNMSPLFVVADLEQSIDFYTQKLGFEIDFRYEDFYAGITRDGFSIHLKSGYPANEERTSRHDNEHVNITFQYQVFITFLKRSKAGRSSSFRL</sequence>
<organism evidence="2 3">
    <name type="scientific">Mucilaginibacter dorajii</name>
    <dbReference type="NCBI Taxonomy" id="692994"/>
    <lineage>
        <taxon>Bacteria</taxon>
        <taxon>Pseudomonadati</taxon>
        <taxon>Bacteroidota</taxon>
        <taxon>Sphingobacteriia</taxon>
        <taxon>Sphingobacteriales</taxon>
        <taxon>Sphingobacteriaceae</taxon>
        <taxon>Mucilaginibacter</taxon>
    </lineage>
</organism>
<evidence type="ECO:0000259" key="1">
    <source>
        <dbReference type="Pfam" id="PF00903"/>
    </source>
</evidence>
<dbReference type="SUPFAM" id="SSF54593">
    <property type="entry name" value="Glyoxalase/Bleomycin resistance protein/Dihydroxybiphenyl dioxygenase"/>
    <property type="match status" value="1"/>
</dbReference>
<dbReference type="Proteomes" id="UP001500742">
    <property type="component" value="Unassembled WGS sequence"/>
</dbReference>
<dbReference type="InterPro" id="IPR029068">
    <property type="entry name" value="Glyas_Bleomycin-R_OHBP_Dase"/>
</dbReference>
<evidence type="ECO:0000313" key="2">
    <source>
        <dbReference type="EMBL" id="GAA3978024.1"/>
    </source>
</evidence>
<accession>A0ABP7Q7S0</accession>
<gene>
    <name evidence="2" type="ORF">GCM10022210_31160</name>
</gene>
<dbReference type="EMBL" id="BAAAZC010000022">
    <property type="protein sequence ID" value="GAA3978024.1"/>
    <property type="molecule type" value="Genomic_DNA"/>
</dbReference>